<keyword evidence="1" id="KW-1133">Transmembrane helix</keyword>
<dbReference type="EMBL" id="CP159872">
    <property type="protein sequence ID" value="XCM80020.1"/>
    <property type="molecule type" value="Genomic_DNA"/>
</dbReference>
<feature type="transmembrane region" description="Helical" evidence="1">
    <location>
        <begin position="12"/>
        <end position="32"/>
    </location>
</feature>
<gene>
    <name evidence="2" type="ORF">ABWK59_14390</name>
</gene>
<sequence length="70" mass="6957">MRKHPVDLFSLVAGGLFTVVAGLYLAAALGGLSVSGHLVVPVVLIGLGVGGLAGAVLAVSRRGRGPEDHD</sequence>
<dbReference type="AlphaFoldDB" id="A0AAU8JW20"/>
<evidence type="ECO:0000313" key="2">
    <source>
        <dbReference type="EMBL" id="XCM80020.1"/>
    </source>
</evidence>
<accession>A0AAU8JW20</accession>
<evidence type="ECO:0000256" key="1">
    <source>
        <dbReference type="SAM" id="Phobius"/>
    </source>
</evidence>
<evidence type="ECO:0008006" key="3">
    <source>
        <dbReference type="Google" id="ProtNLM"/>
    </source>
</evidence>
<keyword evidence="1" id="KW-0472">Membrane</keyword>
<name>A0AAU8JW20_9ACTN</name>
<organism evidence="2">
    <name type="scientific">Kitasatospora camelliae</name>
    <dbReference type="NCBI Taxonomy" id="3156397"/>
    <lineage>
        <taxon>Bacteria</taxon>
        <taxon>Bacillati</taxon>
        <taxon>Actinomycetota</taxon>
        <taxon>Actinomycetes</taxon>
        <taxon>Kitasatosporales</taxon>
        <taxon>Streptomycetaceae</taxon>
        <taxon>Kitasatospora</taxon>
    </lineage>
</organism>
<proteinExistence type="predicted"/>
<reference evidence="2" key="1">
    <citation type="submission" date="2024-06" db="EMBL/GenBank/DDBJ databases">
        <title>The genome sequences of Kitasatospora sp. strain HUAS MG31.</title>
        <authorList>
            <person name="Mo P."/>
        </authorList>
    </citation>
    <scope>NUCLEOTIDE SEQUENCE</scope>
    <source>
        <strain evidence="2">HUAS MG31</strain>
    </source>
</reference>
<dbReference type="RefSeq" id="WP_354640981.1">
    <property type="nucleotide sequence ID" value="NZ_CP159872.1"/>
</dbReference>
<dbReference type="KEGG" id="kcm:ABWK59_14390"/>
<feature type="transmembrane region" description="Helical" evidence="1">
    <location>
        <begin position="38"/>
        <end position="59"/>
    </location>
</feature>
<keyword evidence="1" id="KW-0812">Transmembrane</keyword>
<protein>
    <recommendedName>
        <fullName evidence="3">Secreted protein with PEP-CTERM sorting signal</fullName>
    </recommendedName>
</protein>